<sequence length="106" mass="12615">MSGPRLTFEKIKFILKCYWKDENLAEVQKQYRRKFQEDPPMLLTINRIKDKFERNGTVEDVHRQRSGRPRERQRGSPAKKEYWKVIAKHPKQAVKLPSANQVSSAF</sequence>
<keyword evidence="4" id="KW-1185">Reference proteome</keyword>
<evidence type="ECO:0000313" key="4">
    <source>
        <dbReference type="Proteomes" id="UP000499080"/>
    </source>
</evidence>
<dbReference type="Pfam" id="PF16087">
    <property type="entry name" value="DUF4817"/>
    <property type="match status" value="1"/>
</dbReference>
<evidence type="ECO:0000256" key="1">
    <source>
        <dbReference type="SAM" id="MobiDB-lite"/>
    </source>
</evidence>
<dbReference type="InterPro" id="IPR032135">
    <property type="entry name" value="DUF4817"/>
</dbReference>
<reference evidence="3 4" key="1">
    <citation type="journal article" date="2019" name="Sci. Rep.">
        <title>Orb-weaving spider Araneus ventricosus genome elucidates the spidroin gene catalogue.</title>
        <authorList>
            <person name="Kono N."/>
            <person name="Nakamura H."/>
            <person name="Ohtoshi R."/>
            <person name="Moran D.A.P."/>
            <person name="Shinohara A."/>
            <person name="Yoshida Y."/>
            <person name="Fujiwara M."/>
            <person name="Mori M."/>
            <person name="Tomita M."/>
            <person name="Arakawa K."/>
        </authorList>
    </citation>
    <scope>NUCLEOTIDE SEQUENCE [LARGE SCALE GENOMIC DNA]</scope>
</reference>
<dbReference type="AlphaFoldDB" id="A0A4Y2R4T7"/>
<feature type="region of interest" description="Disordered" evidence="1">
    <location>
        <begin position="55"/>
        <end position="81"/>
    </location>
</feature>
<evidence type="ECO:0000259" key="2">
    <source>
        <dbReference type="Pfam" id="PF16087"/>
    </source>
</evidence>
<protein>
    <recommendedName>
        <fullName evidence="2">DUF4817 domain-containing protein</fullName>
    </recommendedName>
</protein>
<gene>
    <name evidence="3" type="ORF">AVEN_206261_1</name>
</gene>
<name>A0A4Y2R4T7_ARAVE</name>
<evidence type="ECO:0000313" key="3">
    <source>
        <dbReference type="EMBL" id="GBN70631.1"/>
    </source>
</evidence>
<organism evidence="3 4">
    <name type="scientific">Araneus ventricosus</name>
    <name type="common">Orbweaver spider</name>
    <name type="synonym">Epeira ventricosa</name>
    <dbReference type="NCBI Taxonomy" id="182803"/>
    <lineage>
        <taxon>Eukaryota</taxon>
        <taxon>Metazoa</taxon>
        <taxon>Ecdysozoa</taxon>
        <taxon>Arthropoda</taxon>
        <taxon>Chelicerata</taxon>
        <taxon>Arachnida</taxon>
        <taxon>Araneae</taxon>
        <taxon>Araneomorphae</taxon>
        <taxon>Entelegynae</taxon>
        <taxon>Araneoidea</taxon>
        <taxon>Araneidae</taxon>
        <taxon>Araneus</taxon>
    </lineage>
</organism>
<comment type="caution">
    <text evidence="3">The sequence shown here is derived from an EMBL/GenBank/DDBJ whole genome shotgun (WGS) entry which is preliminary data.</text>
</comment>
<accession>A0A4Y2R4T7</accession>
<dbReference type="EMBL" id="BGPR01015794">
    <property type="protein sequence ID" value="GBN70631.1"/>
    <property type="molecule type" value="Genomic_DNA"/>
</dbReference>
<dbReference type="OrthoDB" id="8123230at2759"/>
<feature type="domain" description="DUF4817" evidence="2">
    <location>
        <begin position="7"/>
        <end position="59"/>
    </location>
</feature>
<dbReference type="Proteomes" id="UP000499080">
    <property type="component" value="Unassembled WGS sequence"/>
</dbReference>
<proteinExistence type="predicted"/>